<sequence length="623" mass="70845">MSVHIKEEVVDLEPVYIKTEVPELESDYIQEEVFEPEPVSVKTEIPAVEFAHMEGDRAVQFLSFNSCQHHILKESDSGSESVDFDVEQTEDDTPDEDEEDEVDDMEGQTDKSSQHWPSTKLKEFEWSLDPPVMEFSLPKIVGVKEGLSPQCSKLEKAEDFFKFLFDSTTVHTVVECTNKRIDREARVKHDSVMQHVTEHEVYAFIGVCILLGVLHKRNVDVHEIWSEKKGHLHRVHWATVAMSRQRFTLLSSLLTFDDIDTRASRCAQDPGFFKMQDIFERVRKKCCTAYQPGGHLTVDETLYPYRGKCSLRRHIPKKPPRYGLKLWEMVDVESGYLCNFNIYLGNKAGTTARDLRMTAALNLAKPFYNSGRNISTDKLFTSVELADKLWQQGLTLVGAIENREEILKKALLPSGRPAKSTDFYFASYRTLVSYVPEKQTTINLLSTMHHDKVVDTNTDRKKPLVLLYFSSTKGGCATFNKTVEEFSCRRTTRHWSLRLLQYLIDAMAANTFVLTRKAWGLQKMTQVFGTEKQHRRHFLEHLAQTLIRPLAEVRGKQMVQSALGFSRWMCHGGLVHQHSNGPADDAICVKEAKTRSLGIRASSAIGLHAQSTALGASHAKGAI</sequence>
<evidence type="ECO:0000259" key="2">
    <source>
        <dbReference type="Pfam" id="PF13843"/>
    </source>
</evidence>
<keyword evidence="4" id="KW-1185">Reference proteome</keyword>
<dbReference type="PANTHER" id="PTHR46599">
    <property type="entry name" value="PIGGYBAC TRANSPOSABLE ELEMENT-DERIVED PROTEIN 4"/>
    <property type="match status" value="1"/>
</dbReference>
<feature type="region of interest" description="Disordered" evidence="1">
    <location>
        <begin position="74"/>
        <end position="117"/>
    </location>
</feature>
<evidence type="ECO:0000313" key="4">
    <source>
        <dbReference type="Proteomes" id="UP000289886"/>
    </source>
</evidence>
<reference evidence="3 4" key="1">
    <citation type="submission" date="2019-01" db="EMBL/GenBank/DDBJ databases">
        <title>Draft Genome and Complete Hox-Cluster Characterization of the Sterlet Sturgeon (Acipenser ruthenus).</title>
        <authorList>
            <person name="Wei Q."/>
        </authorList>
    </citation>
    <scope>NUCLEOTIDE SEQUENCE [LARGE SCALE GENOMIC DNA]</scope>
    <source>
        <strain evidence="3">WHYD16114868_AA</strain>
        <tissue evidence="3">Blood</tissue>
    </source>
</reference>
<feature type="domain" description="PiggyBac transposable element-derived protein" evidence="2">
    <location>
        <begin position="158"/>
        <end position="512"/>
    </location>
</feature>
<organism evidence="3 4">
    <name type="scientific">Acipenser ruthenus</name>
    <name type="common">Sterlet sturgeon</name>
    <dbReference type="NCBI Taxonomy" id="7906"/>
    <lineage>
        <taxon>Eukaryota</taxon>
        <taxon>Metazoa</taxon>
        <taxon>Chordata</taxon>
        <taxon>Craniata</taxon>
        <taxon>Vertebrata</taxon>
        <taxon>Euteleostomi</taxon>
        <taxon>Actinopterygii</taxon>
        <taxon>Chondrostei</taxon>
        <taxon>Acipenseriformes</taxon>
        <taxon>Acipenseridae</taxon>
        <taxon>Acipenser</taxon>
    </lineage>
</organism>
<gene>
    <name evidence="3" type="ORF">EOD39_5053</name>
</gene>
<name>A0A444UFS0_ACIRT</name>
<dbReference type="Pfam" id="PF13843">
    <property type="entry name" value="DDE_Tnp_1_7"/>
    <property type="match status" value="1"/>
</dbReference>
<comment type="caution">
    <text evidence="3">The sequence shown here is derived from an EMBL/GenBank/DDBJ whole genome shotgun (WGS) entry which is preliminary data.</text>
</comment>
<protein>
    <submittedName>
        <fullName evidence="3">PiggyBac transposable element-derived protein 4</fullName>
    </submittedName>
</protein>
<dbReference type="AlphaFoldDB" id="A0A444UFS0"/>
<feature type="compositionally biased region" description="Acidic residues" evidence="1">
    <location>
        <begin position="82"/>
        <end position="107"/>
    </location>
</feature>
<dbReference type="Proteomes" id="UP000289886">
    <property type="component" value="Unassembled WGS sequence"/>
</dbReference>
<evidence type="ECO:0000313" key="3">
    <source>
        <dbReference type="EMBL" id="RXM34026.1"/>
    </source>
</evidence>
<accession>A0A444UFS0</accession>
<proteinExistence type="predicted"/>
<dbReference type="PANTHER" id="PTHR46599:SF6">
    <property type="entry name" value="DUAL SPECIFICITY PHOSPHATASE 26"/>
    <property type="match status" value="1"/>
</dbReference>
<dbReference type="EMBL" id="SCEB01214657">
    <property type="protein sequence ID" value="RXM34026.1"/>
    <property type="molecule type" value="Genomic_DNA"/>
</dbReference>
<dbReference type="InterPro" id="IPR029526">
    <property type="entry name" value="PGBD"/>
</dbReference>
<evidence type="ECO:0000256" key="1">
    <source>
        <dbReference type="SAM" id="MobiDB-lite"/>
    </source>
</evidence>